<dbReference type="PANTHER" id="PTHR28082">
    <property type="entry name" value="ZINC FINGER PROTEIN"/>
    <property type="match status" value="1"/>
</dbReference>
<evidence type="ECO:0000256" key="3">
    <source>
        <dbReference type="ARBA" id="ARBA00022833"/>
    </source>
</evidence>
<dbReference type="InterPro" id="IPR037274">
    <property type="entry name" value="Znf_CHY_sf"/>
</dbReference>
<gene>
    <name evidence="7" type="ORF">BDZ90DRAFT_231710</name>
</gene>
<dbReference type="GeneID" id="37027787"/>
<sequence>MCKHILNAQVTVRAPCCQRFFDCPQCHAESSDHPLAKTTELAFVCKKCRRAFRRDLERFEQGSDDYCPHCDNCYVIDARTGSDARAAREAAAAAGEEGMEVPDAREDSSIYQALDPRQRYDPRRDFRAAAHNATEGGDRIDVGGLQGAVEQGKINEERRQDILDASLLAAASANHGAGGASNFAAIDDDLDWS</sequence>
<keyword evidence="3" id="KW-0862">Zinc</keyword>
<dbReference type="AlphaFoldDB" id="A0A316USG6"/>
<dbReference type="GO" id="GO:0005758">
    <property type="term" value="C:mitochondrial intermembrane space"/>
    <property type="evidence" value="ECO:0007669"/>
    <property type="project" value="TreeGrafter"/>
</dbReference>
<protein>
    <recommendedName>
        <fullName evidence="6">CHY-type domain-containing protein</fullName>
    </recommendedName>
</protein>
<organism evidence="7 8">
    <name type="scientific">Jaminaea rosea</name>
    <dbReference type="NCBI Taxonomy" id="1569628"/>
    <lineage>
        <taxon>Eukaryota</taxon>
        <taxon>Fungi</taxon>
        <taxon>Dikarya</taxon>
        <taxon>Basidiomycota</taxon>
        <taxon>Ustilaginomycotina</taxon>
        <taxon>Exobasidiomycetes</taxon>
        <taxon>Microstromatales</taxon>
        <taxon>Microstromatales incertae sedis</taxon>
        <taxon>Jaminaea</taxon>
    </lineage>
</organism>
<dbReference type="InterPro" id="IPR052604">
    <property type="entry name" value="Mito_Tim_assembly_helper"/>
</dbReference>
<evidence type="ECO:0000313" key="8">
    <source>
        <dbReference type="Proteomes" id="UP000245884"/>
    </source>
</evidence>
<dbReference type="PROSITE" id="PS51266">
    <property type="entry name" value="ZF_CHY"/>
    <property type="match status" value="1"/>
</dbReference>
<feature type="region of interest" description="Disordered" evidence="5">
    <location>
        <begin position="174"/>
        <end position="193"/>
    </location>
</feature>
<dbReference type="OrthoDB" id="411372at2759"/>
<feature type="domain" description="CHY-type" evidence="6">
    <location>
        <begin position="1"/>
        <end position="72"/>
    </location>
</feature>
<dbReference type="InterPro" id="IPR008913">
    <property type="entry name" value="Znf_CHY"/>
</dbReference>
<evidence type="ECO:0000256" key="4">
    <source>
        <dbReference type="PROSITE-ProRule" id="PRU00601"/>
    </source>
</evidence>
<dbReference type="Pfam" id="PF05495">
    <property type="entry name" value="zf-CHY"/>
    <property type="match status" value="1"/>
</dbReference>
<dbReference type="PANTHER" id="PTHR28082:SF2">
    <property type="entry name" value="CHY-TYPE DOMAIN-CONTAINING PROTEIN"/>
    <property type="match status" value="1"/>
</dbReference>
<feature type="compositionally biased region" description="Low complexity" evidence="5">
    <location>
        <begin position="174"/>
        <end position="185"/>
    </location>
</feature>
<reference evidence="7 8" key="1">
    <citation type="journal article" date="2018" name="Mol. Biol. Evol.">
        <title>Broad Genomic Sampling Reveals a Smut Pathogenic Ancestry of the Fungal Clade Ustilaginomycotina.</title>
        <authorList>
            <person name="Kijpornyongpan T."/>
            <person name="Mondo S.J."/>
            <person name="Barry K."/>
            <person name="Sandor L."/>
            <person name="Lee J."/>
            <person name="Lipzen A."/>
            <person name="Pangilinan J."/>
            <person name="LaButti K."/>
            <person name="Hainaut M."/>
            <person name="Henrissat B."/>
            <person name="Grigoriev I.V."/>
            <person name="Spatafora J.W."/>
            <person name="Aime M.C."/>
        </authorList>
    </citation>
    <scope>NUCLEOTIDE SEQUENCE [LARGE SCALE GENOMIC DNA]</scope>
    <source>
        <strain evidence="7 8">MCA 5214</strain>
    </source>
</reference>
<dbReference type="GO" id="GO:0045041">
    <property type="term" value="P:protein import into mitochondrial intermembrane space"/>
    <property type="evidence" value="ECO:0007669"/>
    <property type="project" value="TreeGrafter"/>
</dbReference>
<dbReference type="GO" id="GO:0008270">
    <property type="term" value="F:zinc ion binding"/>
    <property type="evidence" value="ECO:0007669"/>
    <property type="project" value="UniProtKB-KW"/>
</dbReference>
<keyword evidence="1" id="KW-0479">Metal-binding</keyword>
<keyword evidence="2 4" id="KW-0863">Zinc-finger</keyword>
<proteinExistence type="predicted"/>
<evidence type="ECO:0000256" key="2">
    <source>
        <dbReference type="ARBA" id="ARBA00022771"/>
    </source>
</evidence>
<evidence type="ECO:0000313" key="7">
    <source>
        <dbReference type="EMBL" id="PWN27934.1"/>
    </source>
</evidence>
<accession>A0A316USG6</accession>
<dbReference type="SUPFAM" id="SSF161219">
    <property type="entry name" value="CHY zinc finger-like"/>
    <property type="match status" value="1"/>
</dbReference>
<evidence type="ECO:0000256" key="5">
    <source>
        <dbReference type="SAM" id="MobiDB-lite"/>
    </source>
</evidence>
<evidence type="ECO:0000259" key="6">
    <source>
        <dbReference type="PROSITE" id="PS51266"/>
    </source>
</evidence>
<keyword evidence="8" id="KW-1185">Reference proteome</keyword>
<dbReference type="Proteomes" id="UP000245884">
    <property type="component" value="Unassembled WGS sequence"/>
</dbReference>
<dbReference type="STRING" id="1569628.A0A316USG6"/>
<evidence type="ECO:0000256" key="1">
    <source>
        <dbReference type="ARBA" id="ARBA00022723"/>
    </source>
</evidence>
<name>A0A316USG6_9BASI</name>
<dbReference type="RefSeq" id="XP_025362546.1">
    <property type="nucleotide sequence ID" value="XM_025505964.1"/>
</dbReference>
<dbReference type="EMBL" id="KZ819666">
    <property type="protein sequence ID" value="PWN27934.1"/>
    <property type="molecule type" value="Genomic_DNA"/>
</dbReference>